<evidence type="ECO:0000256" key="3">
    <source>
        <dbReference type="ARBA" id="ARBA00023027"/>
    </source>
</evidence>
<organism evidence="9 10">
    <name type="scientific">Porphyridium purpureum</name>
    <name type="common">Red alga</name>
    <name type="synonym">Porphyridium cruentum</name>
    <dbReference type="NCBI Taxonomy" id="35688"/>
    <lineage>
        <taxon>Eukaryota</taxon>
        <taxon>Rhodophyta</taxon>
        <taxon>Bangiophyceae</taxon>
        <taxon>Porphyridiales</taxon>
        <taxon>Porphyridiaceae</taxon>
        <taxon>Porphyridium</taxon>
    </lineage>
</organism>
<dbReference type="SUPFAM" id="SSF53720">
    <property type="entry name" value="ALDH-like"/>
    <property type="match status" value="1"/>
</dbReference>
<evidence type="ECO:0000256" key="4">
    <source>
        <dbReference type="PIRNR" id="PIRNR036492"/>
    </source>
</evidence>
<dbReference type="Pfam" id="PF00171">
    <property type="entry name" value="Aldedh"/>
    <property type="match status" value="1"/>
</dbReference>
<keyword evidence="10" id="KW-1185">Reference proteome</keyword>
<dbReference type="Gene3D" id="3.40.605.10">
    <property type="entry name" value="Aldehyde Dehydrogenase, Chain A, domain 1"/>
    <property type="match status" value="1"/>
</dbReference>
<dbReference type="PANTHER" id="PTHR43570">
    <property type="entry name" value="ALDEHYDE DEHYDROGENASE"/>
    <property type="match status" value="1"/>
</dbReference>
<evidence type="ECO:0000313" key="9">
    <source>
        <dbReference type="EMBL" id="KAA8491353.1"/>
    </source>
</evidence>
<keyword evidence="2 4" id="KW-0560">Oxidoreductase</keyword>
<evidence type="ECO:0000256" key="1">
    <source>
        <dbReference type="ARBA" id="ARBA00009986"/>
    </source>
</evidence>
<dbReference type="CDD" id="cd07087">
    <property type="entry name" value="ALDH_F3-13-14_CALDH-like"/>
    <property type="match status" value="1"/>
</dbReference>
<dbReference type="PROSITE" id="PS00070">
    <property type="entry name" value="ALDEHYDE_DEHYDR_CYS"/>
    <property type="match status" value="1"/>
</dbReference>
<name>A0A5J4YL40_PORPP</name>
<dbReference type="Proteomes" id="UP000324585">
    <property type="component" value="Unassembled WGS sequence"/>
</dbReference>
<dbReference type="PANTHER" id="PTHR43570:SF16">
    <property type="entry name" value="ALDEHYDE DEHYDROGENASE TYPE III, ISOFORM Q"/>
    <property type="match status" value="1"/>
</dbReference>
<dbReference type="PIRSF" id="PIRSF036492">
    <property type="entry name" value="ALDH"/>
    <property type="match status" value="1"/>
</dbReference>
<dbReference type="GO" id="GO:0005737">
    <property type="term" value="C:cytoplasm"/>
    <property type="evidence" value="ECO:0007669"/>
    <property type="project" value="TreeGrafter"/>
</dbReference>
<dbReference type="GO" id="GO:0004029">
    <property type="term" value="F:aldehyde dehydrogenase (NAD+) activity"/>
    <property type="evidence" value="ECO:0007669"/>
    <property type="project" value="TreeGrafter"/>
</dbReference>
<dbReference type="AlphaFoldDB" id="A0A5J4YL40"/>
<comment type="similarity">
    <text evidence="1 4 7">Belongs to the aldehyde dehydrogenase family.</text>
</comment>
<dbReference type="InterPro" id="IPR029510">
    <property type="entry name" value="Ald_DH_CS_GLU"/>
</dbReference>
<evidence type="ECO:0000256" key="6">
    <source>
        <dbReference type="PROSITE-ProRule" id="PRU10007"/>
    </source>
</evidence>
<dbReference type="InterPro" id="IPR016162">
    <property type="entry name" value="Ald_DH_N"/>
</dbReference>
<dbReference type="PROSITE" id="PS00687">
    <property type="entry name" value="ALDEHYDE_DEHYDR_GLU"/>
    <property type="match status" value="1"/>
</dbReference>
<dbReference type="InterPro" id="IPR016163">
    <property type="entry name" value="Ald_DH_C"/>
</dbReference>
<feature type="domain" description="Aldehyde dehydrogenase" evidence="8">
    <location>
        <begin position="33"/>
        <end position="451"/>
    </location>
</feature>
<dbReference type="OMA" id="MKDQKVP"/>
<dbReference type="EMBL" id="VRMN01000014">
    <property type="protein sequence ID" value="KAA8491353.1"/>
    <property type="molecule type" value="Genomic_DNA"/>
</dbReference>
<gene>
    <name evidence="9" type="ORF">FVE85_7774</name>
</gene>
<feature type="active site" evidence="5 6">
    <location>
        <position position="229"/>
    </location>
</feature>
<proteinExistence type="inferred from homology"/>
<dbReference type="InterPro" id="IPR015590">
    <property type="entry name" value="Aldehyde_DH_dom"/>
</dbReference>
<evidence type="ECO:0000256" key="7">
    <source>
        <dbReference type="RuleBase" id="RU003345"/>
    </source>
</evidence>
<dbReference type="FunFam" id="3.40.309.10:FF:000003">
    <property type="entry name" value="Aldehyde dehydrogenase"/>
    <property type="match status" value="1"/>
</dbReference>
<dbReference type="Gene3D" id="3.40.309.10">
    <property type="entry name" value="Aldehyde Dehydrogenase, Chain A, domain 2"/>
    <property type="match status" value="1"/>
</dbReference>
<sequence>MAVGGRRRHGGGWDVERAGMMEFAALQQGLRGVFETGRTADVAWRERQLLALERMMAERENELADALMADLGKPRMEAWFGEIGMVMQEAKYLRRNLRKWAARRRVSTPLLGLPARSWTLAEPLGLVLIISPWNYPLQLPLAGLAAVLAAGNCAVIKPSELAPASSALLARLVAEYLDPECVKVVTGAVHETTCLLEMPWDHILYTGGGAIGRIVLAAAAKHLTPVTLELGGKSPCVVMADADLSVAARRIAWGKFMNAGQTCIAPDYVILVGSASLEKQLVAALQRTITEMFGEEPEQSESFGRIVNARHFERVLALIQDDRVNVAVGGHANADSRYIAPTVLTDVSADCAAMQEEIFGPVLPVMRMEDLESAMRFIRARDKPLAAYLFTKDAAVETRFEQQVSCGSMCINDTMFFMSVPELPFGGVGASGMGCYTGQHGFNTFSHNKAVMRRAWWPDLALRYAPYSTRKLEIFQWAVKLSS</sequence>
<evidence type="ECO:0000313" key="10">
    <source>
        <dbReference type="Proteomes" id="UP000324585"/>
    </source>
</evidence>
<comment type="caution">
    <text evidence="9">The sequence shown here is derived from an EMBL/GenBank/DDBJ whole genome shotgun (WGS) entry which is preliminary data.</text>
</comment>
<dbReference type="InterPro" id="IPR016161">
    <property type="entry name" value="Ald_DH/histidinol_DH"/>
</dbReference>
<dbReference type="InterPro" id="IPR012394">
    <property type="entry name" value="Aldehyde_DH_NAD(P)"/>
</dbReference>
<evidence type="ECO:0000259" key="8">
    <source>
        <dbReference type="Pfam" id="PF00171"/>
    </source>
</evidence>
<feature type="active site" evidence="5">
    <location>
        <position position="263"/>
    </location>
</feature>
<dbReference type="InterPro" id="IPR016160">
    <property type="entry name" value="Ald_DH_CS_CYS"/>
</dbReference>
<accession>A0A5J4YL40</accession>
<dbReference type="OrthoDB" id="5174at2759"/>
<dbReference type="GO" id="GO:0006081">
    <property type="term" value="P:aldehyde metabolic process"/>
    <property type="evidence" value="ECO:0007669"/>
    <property type="project" value="InterPro"/>
</dbReference>
<keyword evidence="3" id="KW-0520">NAD</keyword>
<dbReference type="FunFam" id="3.40.605.10:FF:000004">
    <property type="entry name" value="Aldehyde dehydrogenase"/>
    <property type="match status" value="1"/>
</dbReference>
<reference evidence="10" key="1">
    <citation type="journal article" date="2019" name="Nat. Commun.">
        <title>Expansion of phycobilisome linker gene families in mesophilic red algae.</title>
        <authorList>
            <person name="Lee J."/>
            <person name="Kim D."/>
            <person name="Bhattacharya D."/>
            <person name="Yoon H.S."/>
        </authorList>
    </citation>
    <scope>NUCLEOTIDE SEQUENCE [LARGE SCALE GENOMIC DNA]</scope>
    <source>
        <strain evidence="10">CCMP 1328</strain>
    </source>
</reference>
<evidence type="ECO:0000256" key="5">
    <source>
        <dbReference type="PIRSR" id="PIRSR036492-1"/>
    </source>
</evidence>
<protein>
    <recommendedName>
        <fullName evidence="4">Aldehyde dehydrogenase</fullName>
    </recommendedName>
</protein>
<evidence type="ECO:0000256" key="2">
    <source>
        <dbReference type="ARBA" id="ARBA00023002"/>
    </source>
</evidence>